<evidence type="ECO:0000256" key="1">
    <source>
        <dbReference type="SAM" id="SignalP"/>
    </source>
</evidence>
<evidence type="ECO:0000313" key="3">
    <source>
        <dbReference type="EMBL" id="RNL84677.1"/>
    </source>
</evidence>
<comment type="caution">
    <text evidence="3">The sequence shown here is derived from an EMBL/GenBank/DDBJ whole genome shotgun (WGS) entry which is preliminary data.</text>
</comment>
<proteinExistence type="predicted"/>
<name>A0A3N0EA02_SINP1</name>
<dbReference type="EMBL" id="RJTM01000094">
    <property type="protein sequence ID" value="RNL84677.1"/>
    <property type="molecule type" value="Genomic_DNA"/>
</dbReference>
<feature type="signal peptide" evidence="1">
    <location>
        <begin position="1"/>
        <end position="29"/>
    </location>
</feature>
<dbReference type="Pfam" id="PF19783">
    <property type="entry name" value="DUF6268"/>
    <property type="match status" value="1"/>
</dbReference>
<feature type="domain" description="DUF6268" evidence="2">
    <location>
        <begin position="53"/>
        <end position="296"/>
    </location>
</feature>
<reference evidence="3 4" key="1">
    <citation type="submission" date="2018-10" db="EMBL/GenBank/DDBJ databases">
        <title>Sinomicrobium pectinilyticum sp. nov., a pectinase-producing bacterium isolated from alkaline and saline soil, and emended description of the genus Sinomicrobium.</title>
        <authorList>
            <person name="Cheng B."/>
            <person name="Li C."/>
            <person name="Lai Q."/>
            <person name="Du M."/>
            <person name="Shao Z."/>
            <person name="Xu P."/>
            <person name="Yang C."/>
        </authorList>
    </citation>
    <scope>NUCLEOTIDE SEQUENCE [LARGE SCALE GENOMIC DNA]</scope>
    <source>
        <strain evidence="3 4">5DNS001</strain>
    </source>
</reference>
<dbReference type="AlphaFoldDB" id="A0A3N0EA02"/>
<dbReference type="InterPro" id="IPR046235">
    <property type="entry name" value="DUF6268"/>
</dbReference>
<organism evidence="3 4">
    <name type="scientific">Sinomicrobium pectinilyticum</name>
    <dbReference type="NCBI Taxonomy" id="1084421"/>
    <lineage>
        <taxon>Bacteria</taxon>
        <taxon>Pseudomonadati</taxon>
        <taxon>Bacteroidota</taxon>
        <taxon>Flavobacteriia</taxon>
        <taxon>Flavobacteriales</taxon>
        <taxon>Flavobacteriaceae</taxon>
        <taxon>Sinomicrobium</taxon>
    </lineage>
</organism>
<evidence type="ECO:0000313" key="4">
    <source>
        <dbReference type="Proteomes" id="UP000267469"/>
    </source>
</evidence>
<sequence length="298" mass="33850">MFVWKIKTGKFMKKFIAVALLTGFNLGYAQQEDGLSVSSTLLPENAGTHMLKSGFSFQNTFPTSKKGNALVIGASYTHSTFSFEKRSHPFSTSSLERFHTASLKTGWIKTFNNRWKLMTVVEPGISSNLNGNLQFRDFSLTAYTVAILSGKDLTSFFLFGMAYDLQLGFPIGVISYYKIIDKKWSYHLGVPSTYINYNINRKIALQPFIKLDWTLANITKAILPGQENKKNRLSHIAVVGGLGYHHRIGKYFSLFAEGGYTIFNEMQIQNYKLDDNALYNFDLENMLYFNIGLKYNLD</sequence>
<evidence type="ECO:0000259" key="2">
    <source>
        <dbReference type="Pfam" id="PF19783"/>
    </source>
</evidence>
<protein>
    <recommendedName>
        <fullName evidence="2">DUF6268 domain-containing protein</fullName>
    </recommendedName>
</protein>
<keyword evidence="4" id="KW-1185">Reference proteome</keyword>
<gene>
    <name evidence="3" type="ORF">ED312_13390</name>
</gene>
<dbReference type="Proteomes" id="UP000267469">
    <property type="component" value="Unassembled WGS sequence"/>
</dbReference>
<feature type="chain" id="PRO_5018146736" description="DUF6268 domain-containing protein" evidence="1">
    <location>
        <begin position="30"/>
        <end position="298"/>
    </location>
</feature>
<keyword evidence="1" id="KW-0732">Signal</keyword>
<accession>A0A3N0EA02</accession>